<dbReference type="PANTHER" id="PTHR17005">
    <property type="entry name" value="MALE-ENHANCED ANTIGEN-1"/>
    <property type="match status" value="1"/>
</dbReference>
<evidence type="ECO:0000313" key="8">
    <source>
        <dbReference type="EMBL" id="CAH0561152.1"/>
    </source>
</evidence>
<keyword evidence="9" id="KW-1185">Reference proteome</keyword>
<feature type="region of interest" description="Disordered" evidence="7">
    <location>
        <begin position="51"/>
        <end position="83"/>
    </location>
</feature>
<dbReference type="Proteomes" id="UP001154078">
    <property type="component" value="Chromosome 7"/>
</dbReference>
<dbReference type="AlphaFoldDB" id="A0A9P0BDP7"/>
<dbReference type="Pfam" id="PF06910">
    <property type="entry name" value="MEA1"/>
    <property type="match status" value="1"/>
</dbReference>
<evidence type="ECO:0000256" key="2">
    <source>
        <dbReference type="ARBA" id="ARBA00022245"/>
    </source>
</evidence>
<sequence>MVNFNKGSPDPDNTENLPNYVDAANFNEADDNDEEVYNGYEPLGMQDFEEDNVITDSDEEASDPVVQENNANNSNDPNFPPIEPIETTLVREVWTEASSSDIPLDDNKIDEIKQLMKGITLPVAAMPDWVTNDDIVSNLVTKTRAHSK</sequence>
<accession>A0A9P0BDP7</accession>
<gene>
    <name evidence="8" type="ORF">MELIAE_LOCUS10758</name>
</gene>
<dbReference type="EMBL" id="OV121138">
    <property type="protein sequence ID" value="CAH0561152.1"/>
    <property type="molecule type" value="Genomic_DNA"/>
</dbReference>
<dbReference type="GO" id="GO:0030154">
    <property type="term" value="P:cell differentiation"/>
    <property type="evidence" value="ECO:0007669"/>
    <property type="project" value="UniProtKB-KW"/>
</dbReference>
<evidence type="ECO:0000313" key="9">
    <source>
        <dbReference type="Proteomes" id="UP001154078"/>
    </source>
</evidence>
<evidence type="ECO:0000256" key="1">
    <source>
        <dbReference type="ARBA" id="ARBA00002540"/>
    </source>
</evidence>
<dbReference type="OrthoDB" id="5593200at2759"/>
<evidence type="ECO:0000256" key="7">
    <source>
        <dbReference type="SAM" id="MobiDB-lite"/>
    </source>
</evidence>
<evidence type="ECO:0000256" key="4">
    <source>
        <dbReference type="ARBA" id="ARBA00022553"/>
    </source>
</evidence>
<dbReference type="GO" id="GO:0007283">
    <property type="term" value="P:spermatogenesis"/>
    <property type="evidence" value="ECO:0007669"/>
    <property type="project" value="UniProtKB-KW"/>
</dbReference>
<feature type="compositionally biased region" description="Acidic residues" evidence="7">
    <location>
        <begin position="51"/>
        <end position="62"/>
    </location>
</feature>
<evidence type="ECO:0000256" key="6">
    <source>
        <dbReference type="ARBA" id="ARBA00022871"/>
    </source>
</evidence>
<keyword evidence="3" id="KW-0217">Developmental protein</keyword>
<reference evidence="8" key="1">
    <citation type="submission" date="2021-12" db="EMBL/GenBank/DDBJ databases">
        <authorList>
            <person name="King R."/>
        </authorList>
    </citation>
    <scope>NUCLEOTIDE SEQUENCE</scope>
</reference>
<keyword evidence="4" id="KW-0597">Phosphoprotein</keyword>
<comment type="function">
    <text evidence="1">May play an important role in spermatogenesis and/or testis development.</text>
</comment>
<organism evidence="8 9">
    <name type="scientific">Brassicogethes aeneus</name>
    <name type="common">Rape pollen beetle</name>
    <name type="synonym">Meligethes aeneus</name>
    <dbReference type="NCBI Taxonomy" id="1431903"/>
    <lineage>
        <taxon>Eukaryota</taxon>
        <taxon>Metazoa</taxon>
        <taxon>Ecdysozoa</taxon>
        <taxon>Arthropoda</taxon>
        <taxon>Hexapoda</taxon>
        <taxon>Insecta</taxon>
        <taxon>Pterygota</taxon>
        <taxon>Neoptera</taxon>
        <taxon>Endopterygota</taxon>
        <taxon>Coleoptera</taxon>
        <taxon>Polyphaga</taxon>
        <taxon>Cucujiformia</taxon>
        <taxon>Nitidulidae</taxon>
        <taxon>Meligethinae</taxon>
        <taxon>Brassicogethes</taxon>
    </lineage>
</organism>
<evidence type="ECO:0000256" key="3">
    <source>
        <dbReference type="ARBA" id="ARBA00022473"/>
    </source>
</evidence>
<proteinExistence type="predicted"/>
<evidence type="ECO:0000256" key="5">
    <source>
        <dbReference type="ARBA" id="ARBA00022782"/>
    </source>
</evidence>
<keyword evidence="6" id="KW-0744">Spermatogenesis</keyword>
<name>A0A9P0BDP7_BRAAE</name>
<keyword evidence="5" id="KW-0221">Differentiation</keyword>
<dbReference type="InterPro" id="IPR009685">
    <property type="entry name" value="MEA1"/>
</dbReference>
<protein>
    <recommendedName>
        <fullName evidence="2">Male-enhanced antigen 1</fullName>
    </recommendedName>
</protein>